<evidence type="ECO:0000313" key="2">
    <source>
        <dbReference type="Proteomes" id="UP000318081"/>
    </source>
</evidence>
<keyword evidence="2" id="KW-1185">Reference proteome</keyword>
<protein>
    <submittedName>
        <fullName evidence="1">Uncharacterized protein</fullName>
    </submittedName>
</protein>
<proteinExistence type="predicted"/>
<gene>
    <name evidence="1" type="ORF">TBK1r_02700</name>
</gene>
<evidence type="ECO:0000313" key="1">
    <source>
        <dbReference type="EMBL" id="QDV81355.1"/>
    </source>
</evidence>
<dbReference type="EMBL" id="CP036432">
    <property type="protein sequence ID" value="QDV81355.1"/>
    <property type="molecule type" value="Genomic_DNA"/>
</dbReference>
<reference evidence="1 2" key="1">
    <citation type="submission" date="2019-02" db="EMBL/GenBank/DDBJ databases">
        <title>Deep-cultivation of Planctomycetes and their phenomic and genomic characterization uncovers novel biology.</title>
        <authorList>
            <person name="Wiegand S."/>
            <person name="Jogler M."/>
            <person name="Boedeker C."/>
            <person name="Pinto D."/>
            <person name="Vollmers J."/>
            <person name="Rivas-Marin E."/>
            <person name="Kohn T."/>
            <person name="Peeters S.H."/>
            <person name="Heuer A."/>
            <person name="Rast P."/>
            <person name="Oberbeckmann S."/>
            <person name="Bunk B."/>
            <person name="Jeske O."/>
            <person name="Meyerdierks A."/>
            <person name="Storesund J.E."/>
            <person name="Kallscheuer N."/>
            <person name="Luecker S."/>
            <person name="Lage O.M."/>
            <person name="Pohl T."/>
            <person name="Merkel B.J."/>
            <person name="Hornburger P."/>
            <person name="Mueller R.-W."/>
            <person name="Bruemmer F."/>
            <person name="Labrenz M."/>
            <person name="Spormann A.M."/>
            <person name="Op den Camp H."/>
            <person name="Overmann J."/>
            <person name="Amann R."/>
            <person name="Jetten M.S.M."/>
            <person name="Mascher T."/>
            <person name="Medema M.H."/>
            <person name="Devos D.P."/>
            <person name="Kaster A.-K."/>
            <person name="Ovreas L."/>
            <person name="Rohde M."/>
            <person name="Galperin M.Y."/>
            <person name="Jogler C."/>
        </authorList>
    </citation>
    <scope>NUCLEOTIDE SEQUENCE [LARGE SCALE GENOMIC DNA]</scope>
    <source>
        <strain evidence="1 2">TBK1r</strain>
    </source>
</reference>
<organism evidence="1 2">
    <name type="scientific">Stieleria magnilauensis</name>
    <dbReference type="NCBI Taxonomy" id="2527963"/>
    <lineage>
        <taxon>Bacteria</taxon>
        <taxon>Pseudomonadati</taxon>
        <taxon>Planctomycetota</taxon>
        <taxon>Planctomycetia</taxon>
        <taxon>Pirellulales</taxon>
        <taxon>Pirellulaceae</taxon>
        <taxon>Stieleria</taxon>
    </lineage>
</organism>
<name>A0ABX5XK67_9BACT</name>
<dbReference type="RefSeq" id="WP_145207167.1">
    <property type="nucleotide sequence ID" value="NZ_CP036432.1"/>
</dbReference>
<dbReference type="Proteomes" id="UP000318081">
    <property type="component" value="Chromosome"/>
</dbReference>
<sequence>MTNRTITLEKAFHGDWCEWEETITASISPELQRRIDDLQSMLRETDHLFSINIGVPDDFLSHETETRLQEQCRFDVMYLSVFRTGCVLYLQGKYDAHISAEYSVA</sequence>
<accession>A0ABX5XK67</accession>